<sequence length="253" mass="26705">MYEYKGLTVLITGASSGMGAQYAREFAARGSNLILVARRLDRLEELATELRTAYGIPVTCLDRDLSAAGAGRALAEELIAKGTVVDVLVNNAGFGTSGSVAEQDADAVVNEINVNVVTVTELTCGLLPGMLKRDRGVIINMASLAAFQARANHALYSATKAYVLSFTESLWGETFSTNVRVTAVCPGPIATEFFAVAGTTPPGTPMDVTIPINEALAAIDARKPFVIVAKPGIRIASKLMRMLPARVALKMGK</sequence>
<organism evidence="4 5">
    <name type="scientific">Aurantimicrobium photophilum</name>
    <dbReference type="NCBI Taxonomy" id="1987356"/>
    <lineage>
        <taxon>Bacteria</taxon>
        <taxon>Bacillati</taxon>
        <taxon>Actinomycetota</taxon>
        <taxon>Actinomycetes</taxon>
        <taxon>Micrococcales</taxon>
        <taxon>Microbacteriaceae</taxon>
        <taxon>Aurantimicrobium</taxon>
    </lineage>
</organism>
<evidence type="ECO:0000313" key="5">
    <source>
        <dbReference type="Proteomes" id="UP000246894"/>
    </source>
</evidence>
<evidence type="ECO:0000313" key="4">
    <source>
        <dbReference type="EMBL" id="AWR22266.1"/>
    </source>
</evidence>
<dbReference type="PIRSF" id="PIRSF000126">
    <property type="entry name" value="11-beta-HSD1"/>
    <property type="match status" value="1"/>
</dbReference>
<dbReference type="SUPFAM" id="SSF51735">
    <property type="entry name" value="NAD(P)-binding Rossmann-fold domains"/>
    <property type="match status" value="1"/>
</dbReference>
<protein>
    <submittedName>
        <fullName evidence="4">Sulfoacetaldehyde reductase</fullName>
        <ecNumber evidence="4">1.1.1.313</ecNumber>
    </submittedName>
</protein>
<comment type="similarity">
    <text evidence="1 3">Belongs to the short-chain dehydrogenases/reductases (SDR) family.</text>
</comment>
<dbReference type="EC" id="1.1.1.313" evidence="4"/>
<evidence type="ECO:0000256" key="2">
    <source>
        <dbReference type="ARBA" id="ARBA00023002"/>
    </source>
</evidence>
<evidence type="ECO:0000256" key="1">
    <source>
        <dbReference type="ARBA" id="ARBA00006484"/>
    </source>
</evidence>
<proteinExistence type="inferred from homology"/>
<keyword evidence="5" id="KW-1185">Reference proteome</keyword>
<dbReference type="Gene3D" id="3.40.50.720">
    <property type="entry name" value="NAD(P)-binding Rossmann-like Domain"/>
    <property type="match status" value="1"/>
</dbReference>
<dbReference type="PRINTS" id="PR00080">
    <property type="entry name" value="SDRFAMILY"/>
</dbReference>
<dbReference type="PANTHER" id="PTHR44196">
    <property type="entry name" value="DEHYDROGENASE/REDUCTASE SDR FAMILY MEMBER 7B"/>
    <property type="match status" value="1"/>
</dbReference>
<dbReference type="InterPro" id="IPR036291">
    <property type="entry name" value="NAD(P)-bd_dom_sf"/>
</dbReference>
<dbReference type="GO" id="GO:0016020">
    <property type="term" value="C:membrane"/>
    <property type="evidence" value="ECO:0007669"/>
    <property type="project" value="TreeGrafter"/>
</dbReference>
<dbReference type="AlphaFoldDB" id="A0A2Z3S232"/>
<dbReference type="GO" id="GO:0016491">
    <property type="term" value="F:oxidoreductase activity"/>
    <property type="evidence" value="ECO:0007669"/>
    <property type="project" value="UniProtKB-KW"/>
</dbReference>
<dbReference type="PRINTS" id="PR00081">
    <property type="entry name" value="GDHRDH"/>
</dbReference>
<evidence type="ECO:0000256" key="3">
    <source>
        <dbReference type="RuleBase" id="RU000363"/>
    </source>
</evidence>
<dbReference type="KEGG" id="aum:AURMO_01683"/>
<dbReference type="Pfam" id="PF00106">
    <property type="entry name" value="adh_short"/>
    <property type="match status" value="1"/>
</dbReference>
<dbReference type="InterPro" id="IPR002347">
    <property type="entry name" value="SDR_fam"/>
</dbReference>
<keyword evidence="2 4" id="KW-0560">Oxidoreductase</keyword>
<reference evidence="4 5" key="1">
    <citation type="submission" date="2017-10" db="EMBL/GenBank/DDBJ databases">
        <title>Genome of an Actinobacterium that displays light-enhanced growth.</title>
        <authorList>
            <person name="Maresca J.A."/>
            <person name="Hempel P."/>
            <person name="Shevchenko O."/>
            <person name="Miller K.J."/>
            <person name="Hahn M.W."/>
        </authorList>
    </citation>
    <scope>NUCLEOTIDE SEQUENCE [LARGE SCALE GENOMIC DNA]</scope>
    <source>
        <strain evidence="4 5">MWH-Mo1</strain>
    </source>
</reference>
<dbReference type="EMBL" id="CP023994">
    <property type="protein sequence ID" value="AWR22266.1"/>
    <property type="molecule type" value="Genomic_DNA"/>
</dbReference>
<name>A0A2Z3S232_9MICO</name>
<dbReference type="RefSeq" id="WP_110234712.1">
    <property type="nucleotide sequence ID" value="NZ_CP023994.1"/>
</dbReference>
<gene>
    <name evidence="4" type="ORF">AURMO_01683</name>
</gene>
<dbReference type="OrthoDB" id="9797538at2"/>
<dbReference type="Proteomes" id="UP000246894">
    <property type="component" value="Chromosome"/>
</dbReference>
<accession>A0A2Z3S232</accession>
<dbReference type="PANTHER" id="PTHR44196:SF2">
    <property type="entry name" value="SHORT-CHAIN DEHYDROGENASE-RELATED"/>
    <property type="match status" value="1"/>
</dbReference>